<evidence type="ECO:0000256" key="1">
    <source>
        <dbReference type="SAM" id="SignalP"/>
    </source>
</evidence>
<keyword evidence="1" id="KW-0732">Signal</keyword>
<name>A0A6J5EL03_9BURK</name>
<dbReference type="EMBL" id="CADIKH010000032">
    <property type="protein sequence ID" value="CAB3767199.1"/>
    <property type="molecule type" value="Genomic_DNA"/>
</dbReference>
<organism evidence="2 3">
    <name type="scientific">Paraburkholderia humisilvae</name>
    <dbReference type="NCBI Taxonomy" id="627669"/>
    <lineage>
        <taxon>Bacteria</taxon>
        <taxon>Pseudomonadati</taxon>
        <taxon>Pseudomonadota</taxon>
        <taxon>Betaproteobacteria</taxon>
        <taxon>Burkholderiales</taxon>
        <taxon>Burkholderiaceae</taxon>
        <taxon>Paraburkholderia</taxon>
    </lineage>
</organism>
<accession>A0A6J5EL03</accession>
<evidence type="ECO:0008006" key="4">
    <source>
        <dbReference type="Google" id="ProtNLM"/>
    </source>
</evidence>
<sequence>MKSQRILSVIAALLVGVTSAALAQGNDEQSQGMGRQQVMPTIPHRDWHKGQQVPREYRDHNFMLDNWKDHKLTAPPRGQQWLGVNGDYVLVNRNNWKVVKVVGATD</sequence>
<proteinExistence type="predicted"/>
<evidence type="ECO:0000313" key="3">
    <source>
        <dbReference type="Proteomes" id="UP000494363"/>
    </source>
</evidence>
<reference evidence="2 3" key="1">
    <citation type="submission" date="2020-04" db="EMBL/GenBank/DDBJ databases">
        <authorList>
            <person name="De Canck E."/>
        </authorList>
    </citation>
    <scope>NUCLEOTIDE SEQUENCE [LARGE SCALE GENOMIC DNA]</scope>
    <source>
        <strain evidence="2 3">LMG 29542</strain>
    </source>
</reference>
<feature type="signal peptide" evidence="1">
    <location>
        <begin position="1"/>
        <end position="23"/>
    </location>
</feature>
<keyword evidence="3" id="KW-1185">Reference proteome</keyword>
<protein>
    <recommendedName>
        <fullName evidence="4">Nickel/cobalt homeostasis protein RcnB</fullName>
    </recommendedName>
</protein>
<dbReference type="Proteomes" id="UP000494363">
    <property type="component" value="Unassembled WGS sequence"/>
</dbReference>
<feature type="chain" id="PRO_5026837586" description="Nickel/cobalt homeostasis protein RcnB" evidence="1">
    <location>
        <begin position="24"/>
        <end position="106"/>
    </location>
</feature>
<dbReference type="Gene3D" id="3.10.450.160">
    <property type="entry name" value="inner membrane protein cigr"/>
    <property type="match status" value="1"/>
</dbReference>
<dbReference type="InterPro" id="IPR024572">
    <property type="entry name" value="RcnB"/>
</dbReference>
<evidence type="ECO:0000313" key="2">
    <source>
        <dbReference type="EMBL" id="CAB3767199.1"/>
    </source>
</evidence>
<dbReference type="AlphaFoldDB" id="A0A6J5EL03"/>
<dbReference type="Pfam" id="PF11776">
    <property type="entry name" value="RcnB"/>
    <property type="match status" value="1"/>
</dbReference>
<gene>
    <name evidence="2" type="ORF">LMG29542_05547</name>
</gene>